<dbReference type="Pfam" id="PF06892">
    <property type="entry name" value="Phage_CP76"/>
    <property type="match status" value="1"/>
</dbReference>
<protein>
    <recommendedName>
        <fullName evidence="3">Phage regulatory protein CII (CP76)</fullName>
    </recommendedName>
</protein>
<dbReference type="OrthoDB" id="6688863at2"/>
<reference evidence="1 2" key="1">
    <citation type="submission" date="2018-03" db="EMBL/GenBank/DDBJ databases">
        <title>Draft genome of Nitrosomonas supralitoralis APG5.</title>
        <authorList>
            <person name="Urakawa H."/>
            <person name="Lopez J.V."/>
        </authorList>
    </citation>
    <scope>NUCLEOTIDE SEQUENCE [LARGE SCALE GENOMIC DNA]</scope>
    <source>
        <strain evidence="1 2">APG5</strain>
    </source>
</reference>
<evidence type="ECO:0000313" key="2">
    <source>
        <dbReference type="Proteomes" id="UP000241912"/>
    </source>
</evidence>
<dbReference type="AlphaFoldDB" id="A0A2P7NTV2"/>
<gene>
    <name evidence="1" type="ORF">C7H79_11100</name>
</gene>
<organism evidence="1 2">
    <name type="scientific">Nitrosomonas supralitoralis</name>
    <dbReference type="NCBI Taxonomy" id="2116706"/>
    <lineage>
        <taxon>Bacteria</taxon>
        <taxon>Pseudomonadati</taxon>
        <taxon>Pseudomonadota</taxon>
        <taxon>Betaproteobacteria</taxon>
        <taxon>Nitrosomonadales</taxon>
        <taxon>Nitrosomonadaceae</taxon>
        <taxon>Nitrosomonas</taxon>
    </lineage>
</organism>
<name>A0A2P7NTV2_9PROT</name>
<dbReference type="GO" id="GO:0003677">
    <property type="term" value="F:DNA binding"/>
    <property type="evidence" value="ECO:0007669"/>
    <property type="project" value="InterPro"/>
</dbReference>
<proteinExistence type="predicted"/>
<dbReference type="InterPro" id="IPR009679">
    <property type="entry name" value="Phage_186_CII-like"/>
</dbReference>
<sequence length="157" mass="17615">MSINNLVFRIAKKYGVTALGESLGINTNTFKNKVNPNIDTHHVYAHELDLIATIADTDEIAQYFAEERGLMCIKKPNYEGLSDTAILSLHLKLSEKQGLWARSVSSAIENGSISWDELEEIKSGYNEFAVAAAEIMCRLECYMAVTEEKRLLRSVKK</sequence>
<evidence type="ECO:0008006" key="3">
    <source>
        <dbReference type="Google" id="ProtNLM"/>
    </source>
</evidence>
<evidence type="ECO:0000313" key="1">
    <source>
        <dbReference type="EMBL" id="PSJ16902.1"/>
    </source>
</evidence>
<accession>A0A2P7NTV2</accession>
<dbReference type="Proteomes" id="UP000241912">
    <property type="component" value="Unassembled WGS sequence"/>
</dbReference>
<dbReference type="RefSeq" id="WP_106707338.1">
    <property type="nucleotide sequence ID" value="NZ_PXXU01000033.1"/>
</dbReference>
<keyword evidence="2" id="KW-1185">Reference proteome</keyword>
<comment type="caution">
    <text evidence="1">The sequence shown here is derived from an EMBL/GenBank/DDBJ whole genome shotgun (WGS) entry which is preliminary data.</text>
</comment>
<dbReference type="EMBL" id="PXXU01000033">
    <property type="protein sequence ID" value="PSJ16902.1"/>
    <property type="molecule type" value="Genomic_DNA"/>
</dbReference>